<dbReference type="InterPro" id="IPR004046">
    <property type="entry name" value="GST_C"/>
</dbReference>
<dbReference type="Gene3D" id="3.40.30.10">
    <property type="entry name" value="Glutaredoxin"/>
    <property type="match status" value="1"/>
</dbReference>
<accession>A0A139BSI6</accession>
<dbReference type="EMBL" id="LSLI01000049">
    <property type="protein sequence ID" value="KXS31942.1"/>
    <property type="molecule type" value="Genomic_DNA"/>
</dbReference>
<name>A0A139BSI6_9PROT</name>
<feature type="domain" description="GST C-terminal" evidence="2">
    <location>
        <begin position="100"/>
        <end position="215"/>
    </location>
</feature>
<dbReference type="PROSITE" id="PS50404">
    <property type="entry name" value="GST_NTER"/>
    <property type="match status" value="1"/>
</dbReference>
<evidence type="ECO:0000259" key="2">
    <source>
        <dbReference type="PROSITE" id="PS50405"/>
    </source>
</evidence>
<dbReference type="Pfam" id="PF00043">
    <property type="entry name" value="GST_C"/>
    <property type="match status" value="1"/>
</dbReference>
<sequence length="215" mass="23897">MAAVHTSPYKEAIMKLYYSPGACSLSAHIALHETGMPFEIDRLIKSTKMTVGGENFMQINPNGYVPTIKLDDGSILTECAVVLQYIADQKPGSGLAPKAGTMERYRLQEWLNFISSELHKSFSPLFNKDMTEEVRTNARNHLTKRLGHVETQLANRPYLTGDHFTVADAYLFVVLSWCKLVGFDLAAFPNIQGYIARIATRPAVQAAMKAEGLLK</sequence>
<evidence type="ECO:0000259" key="1">
    <source>
        <dbReference type="PROSITE" id="PS50404"/>
    </source>
</evidence>
<dbReference type="CDD" id="cd03188">
    <property type="entry name" value="GST_C_Beta"/>
    <property type="match status" value="1"/>
</dbReference>
<organism evidence="3 4">
    <name type="scientific">Candidatus Gallionella acididurans</name>
    <dbReference type="NCBI Taxonomy" id="1796491"/>
    <lineage>
        <taxon>Bacteria</taxon>
        <taxon>Pseudomonadati</taxon>
        <taxon>Pseudomonadota</taxon>
        <taxon>Betaproteobacteria</taxon>
        <taxon>Nitrosomonadales</taxon>
        <taxon>Gallionellaceae</taxon>
        <taxon>Gallionella</taxon>
    </lineage>
</organism>
<dbReference type="CDD" id="cd03057">
    <property type="entry name" value="GST_N_Beta"/>
    <property type="match status" value="1"/>
</dbReference>
<reference evidence="3 4" key="1">
    <citation type="submission" date="2016-02" db="EMBL/GenBank/DDBJ databases">
        <authorList>
            <person name="Wen L."/>
            <person name="He K."/>
            <person name="Yang H."/>
        </authorList>
    </citation>
    <scope>NUCLEOTIDE SEQUENCE [LARGE SCALE GENOMIC DNA]</scope>
    <source>
        <strain evidence="3">ShG14-8</strain>
    </source>
</reference>
<dbReference type="InterPro" id="IPR004045">
    <property type="entry name" value="Glutathione_S-Trfase_N"/>
</dbReference>
<dbReference type="Pfam" id="PF13409">
    <property type="entry name" value="GST_N_2"/>
    <property type="match status" value="1"/>
</dbReference>
<dbReference type="InterPro" id="IPR040079">
    <property type="entry name" value="Glutathione_S-Trfase"/>
</dbReference>
<dbReference type="Gene3D" id="1.20.1050.10">
    <property type="match status" value="1"/>
</dbReference>
<dbReference type="PATRIC" id="fig|1796491.3.peg.2122"/>
<dbReference type="SUPFAM" id="SSF47616">
    <property type="entry name" value="GST C-terminal domain-like"/>
    <property type="match status" value="1"/>
</dbReference>
<dbReference type="SFLD" id="SFLDG00358">
    <property type="entry name" value="Main_(cytGST)"/>
    <property type="match status" value="1"/>
</dbReference>
<evidence type="ECO:0000313" key="4">
    <source>
        <dbReference type="Proteomes" id="UP000070578"/>
    </source>
</evidence>
<evidence type="ECO:0000313" key="3">
    <source>
        <dbReference type="EMBL" id="KXS31942.1"/>
    </source>
</evidence>
<dbReference type="Proteomes" id="UP000070578">
    <property type="component" value="Unassembled WGS sequence"/>
</dbReference>
<reference evidence="3 4" key="2">
    <citation type="submission" date="2016-03" db="EMBL/GenBank/DDBJ databases">
        <title>New uncultured bacterium of the family Gallionellaceae from acid mine drainage: description and reconstruction of genome based on metagenomic analysis of microbial community.</title>
        <authorList>
            <person name="Kadnikov V."/>
            <person name="Ivasenko D."/>
            <person name="Beletsky A."/>
            <person name="Mardanov A."/>
            <person name="Danilova E."/>
            <person name="Pimenov N."/>
            <person name="Karnachuk O."/>
            <person name="Ravin N."/>
        </authorList>
    </citation>
    <scope>NUCLEOTIDE SEQUENCE [LARGE SCALE GENOMIC DNA]</scope>
    <source>
        <strain evidence="3">ShG14-8</strain>
    </source>
</reference>
<dbReference type="InterPro" id="IPR036282">
    <property type="entry name" value="Glutathione-S-Trfase_C_sf"/>
</dbReference>
<dbReference type="PANTHER" id="PTHR44051:SF8">
    <property type="entry name" value="GLUTATHIONE S-TRANSFERASE GSTA"/>
    <property type="match status" value="1"/>
</dbReference>
<dbReference type="PROSITE" id="PS50405">
    <property type="entry name" value="GST_CTER"/>
    <property type="match status" value="1"/>
</dbReference>
<dbReference type="NCBIfam" id="NF007831">
    <property type="entry name" value="PRK10542.1"/>
    <property type="match status" value="1"/>
</dbReference>
<dbReference type="PANTHER" id="PTHR44051">
    <property type="entry name" value="GLUTATHIONE S-TRANSFERASE-RELATED"/>
    <property type="match status" value="1"/>
</dbReference>
<dbReference type="InterPro" id="IPR010987">
    <property type="entry name" value="Glutathione-S-Trfase_C-like"/>
</dbReference>
<dbReference type="SFLD" id="SFLDS00019">
    <property type="entry name" value="Glutathione_Transferase_(cytos"/>
    <property type="match status" value="1"/>
</dbReference>
<gene>
    <name evidence="3" type="ORF">AWT59_1946</name>
</gene>
<protein>
    <submittedName>
        <fullName evidence="3">Glutathione S-transferase domain</fullName>
    </submittedName>
</protein>
<dbReference type="SFLD" id="SFLDG01150">
    <property type="entry name" value="Main.1:_Beta-like"/>
    <property type="match status" value="1"/>
</dbReference>
<dbReference type="InterPro" id="IPR036249">
    <property type="entry name" value="Thioredoxin-like_sf"/>
</dbReference>
<feature type="domain" description="GST N-terminal" evidence="1">
    <location>
        <begin position="11"/>
        <end position="94"/>
    </location>
</feature>
<proteinExistence type="predicted"/>
<dbReference type="GO" id="GO:0016740">
    <property type="term" value="F:transferase activity"/>
    <property type="evidence" value="ECO:0007669"/>
    <property type="project" value="UniProtKB-KW"/>
</dbReference>
<comment type="caution">
    <text evidence="3">The sequence shown here is derived from an EMBL/GenBank/DDBJ whole genome shotgun (WGS) entry which is preliminary data.</text>
</comment>
<dbReference type="AlphaFoldDB" id="A0A139BSI6"/>
<keyword evidence="3" id="KW-0808">Transferase</keyword>
<dbReference type="SUPFAM" id="SSF52833">
    <property type="entry name" value="Thioredoxin-like"/>
    <property type="match status" value="1"/>
</dbReference>